<dbReference type="Pfam" id="PF01063">
    <property type="entry name" value="Aminotran_4"/>
    <property type="match status" value="1"/>
</dbReference>
<gene>
    <name evidence="16" type="ORF">D5R40_09110</name>
</gene>
<dbReference type="RefSeq" id="WP_124146068.1">
    <property type="nucleotide sequence ID" value="NZ_CAWOKI010000136.1"/>
</dbReference>
<keyword evidence="8" id="KW-0028">Amino-acid biosynthesis</keyword>
<evidence type="ECO:0000256" key="2">
    <source>
        <dbReference type="ARBA" id="ARBA00004824"/>
    </source>
</evidence>
<dbReference type="OrthoDB" id="9805628at2"/>
<dbReference type="NCBIfam" id="NF009897">
    <property type="entry name" value="PRK13357.1"/>
    <property type="match status" value="1"/>
</dbReference>
<keyword evidence="11" id="KW-0100">Branched-chain amino acid biosynthesis</keyword>
<dbReference type="InterPro" id="IPR001544">
    <property type="entry name" value="Aminotrans_IV"/>
</dbReference>
<evidence type="ECO:0000313" key="17">
    <source>
        <dbReference type="Proteomes" id="UP000269154"/>
    </source>
</evidence>
<comment type="pathway">
    <text evidence="2">Amino-acid biosynthesis; L-isoleucine biosynthesis; L-isoleucine from 2-oxobutanoate: step 4/4.</text>
</comment>
<evidence type="ECO:0000256" key="15">
    <source>
        <dbReference type="PIRSR" id="PIRSR006468-1"/>
    </source>
</evidence>
<dbReference type="SUPFAM" id="SSF56752">
    <property type="entry name" value="D-aminoacid aminotransferase-like PLP-dependent enzymes"/>
    <property type="match status" value="1"/>
</dbReference>
<dbReference type="GO" id="GO:0052655">
    <property type="term" value="F:L-valine-2-oxoglutarate transaminase activity"/>
    <property type="evidence" value="ECO:0007669"/>
    <property type="project" value="RHEA"/>
</dbReference>
<evidence type="ECO:0000256" key="5">
    <source>
        <dbReference type="ARBA" id="ARBA00009320"/>
    </source>
</evidence>
<dbReference type="PANTHER" id="PTHR11825:SF44">
    <property type="entry name" value="BRANCHED-CHAIN-AMINO-ACID AMINOTRANSFERASE"/>
    <property type="match status" value="1"/>
</dbReference>
<comment type="catalytic activity">
    <reaction evidence="14">
        <text>L-leucine + 2-oxoglutarate = 4-methyl-2-oxopentanoate + L-glutamate</text>
        <dbReference type="Rhea" id="RHEA:18321"/>
        <dbReference type="ChEBI" id="CHEBI:16810"/>
        <dbReference type="ChEBI" id="CHEBI:17865"/>
        <dbReference type="ChEBI" id="CHEBI:29985"/>
        <dbReference type="ChEBI" id="CHEBI:57427"/>
        <dbReference type="EC" id="2.6.1.42"/>
    </reaction>
</comment>
<dbReference type="PANTHER" id="PTHR11825">
    <property type="entry name" value="SUBGROUP IIII AMINOTRANSFERASE"/>
    <property type="match status" value="1"/>
</dbReference>
<evidence type="ECO:0000256" key="6">
    <source>
        <dbReference type="ARBA" id="ARBA00013053"/>
    </source>
</evidence>
<evidence type="ECO:0000256" key="14">
    <source>
        <dbReference type="ARBA" id="ARBA00049229"/>
    </source>
</evidence>
<dbReference type="GO" id="GO:0052656">
    <property type="term" value="F:L-isoleucine-2-oxoglutarate transaminase activity"/>
    <property type="evidence" value="ECO:0007669"/>
    <property type="project" value="RHEA"/>
</dbReference>
<protein>
    <recommendedName>
        <fullName evidence="6">branched-chain-amino-acid transaminase</fullName>
        <ecNumber evidence="6">2.6.1.42</ecNumber>
    </recommendedName>
</protein>
<comment type="cofactor">
    <cofactor evidence="1">
        <name>pyridoxal 5'-phosphate</name>
        <dbReference type="ChEBI" id="CHEBI:597326"/>
    </cofactor>
</comment>
<dbReference type="InterPro" id="IPR005786">
    <property type="entry name" value="B_amino_transII"/>
</dbReference>
<dbReference type="UniPathway" id="UPA00047">
    <property type="reaction ID" value="UER00058"/>
</dbReference>
<name>A0A3N6PKE6_9CYAN</name>
<reference evidence="16 17" key="1">
    <citation type="journal article" date="2018" name="ACS Chem. Biol.">
        <title>Ketoreductase domain dysfunction expands chemodiversity: malyngamide biosynthesis in the cyanobacterium Okeania hirsuta.</title>
        <authorList>
            <person name="Moss N.A."/>
            <person name="Leao T."/>
            <person name="Rankin M."/>
            <person name="McCullough T.M."/>
            <person name="Qu P."/>
            <person name="Korobeynikov A."/>
            <person name="Smith J.L."/>
            <person name="Gerwick L."/>
            <person name="Gerwick W.H."/>
        </authorList>
    </citation>
    <scope>NUCLEOTIDE SEQUENCE [LARGE SCALE GENOMIC DNA]</scope>
    <source>
        <strain evidence="16 17">PAB10Feb10-1</strain>
    </source>
</reference>
<dbReference type="GO" id="GO:0009097">
    <property type="term" value="P:isoleucine biosynthetic process"/>
    <property type="evidence" value="ECO:0007669"/>
    <property type="project" value="UniProtKB-UniPathway"/>
</dbReference>
<dbReference type="InterPro" id="IPR043131">
    <property type="entry name" value="BCAT-like_N"/>
</dbReference>
<comment type="pathway">
    <text evidence="4">Amino-acid biosynthesis; L-leucine biosynthesis; L-leucine from 3-methyl-2-oxobutanoate: step 4/4.</text>
</comment>
<dbReference type="Proteomes" id="UP000269154">
    <property type="component" value="Unassembled WGS sequence"/>
</dbReference>
<sequence length="358" mass="39753">MQIVNSHNSQISIEKTSHSRIKEQDINNSPFGKVFSDHMLVADYRDGNWQEVKIVPYGHISMAPSLSALHYGQTVFEGLKAYRSPTGKPLLFRPQANYKRINESAFRLCMPPIPEDIFLDGLKELIRLDSDWIPTQSGSVLYIRPIYFATDESVGLKPANSYKFMIISCPVGAYYSEPVKLIVTDKYIRAAEGGTGAAKCAGNYGGSLLADKEAKQQGYDNVLWLDGKEKKYIEECGTMNVAFVINDVVITPKLTGTILAGITRDSVLTLLRDMGVKVEERLISIDEVAKAYEEGNLSEAFGMGTAATIAHISTINDQGKDMILPPIFERKYAPQVLQKLEDIKTAKVTDPYGWVDPL</sequence>
<dbReference type="NCBIfam" id="TIGR01123">
    <property type="entry name" value="ilvE_II"/>
    <property type="match status" value="1"/>
</dbReference>
<evidence type="ECO:0000256" key="8">
    <source>
        <dbReference type="ARBA" id="ARBA00022605"/>
    </source>
</evidence>
<dbReference type="EMBL" id="RCBY01000037">
    <property type="protein sequence ID" value="RQH47196.1"/>
    <property type="molecule type" value="Genomic_DNA"/>
</dbReference>
<dbReference type="GO" id="GO:0009099">
    <property type="term" value="P:L-valine biosynthetic process"/>
    <property type="evidence" value="ECO:0007669"/>
    <property type="project" value="UniProtKB-UniPathway"/>
</dbReference>
<evidence type="ECO:0000256" key="11">
    <source>
        <dbReference type="ARBA" id="ARBA00023304"/>
    </source>
</evidence>
<keyword evidence="9 16" id="KW-0808">Transferase</keyword>
<comment type="catalytic activity">
    <reaction evidence="12">
        <text>L-valine + 2-oxoglutarate = 3-methyl-2-oxobutanoate + L-glutamate</text>
        <dbReference type="Rhea" id="RHEA:24813"/>
        <dbReference type="ChEBI" id="CHEBI:11851"/>
        <dbReference type="ChEBI" id="CHEBI:16810"/>
        <dbReference type="ChEBI" id="CHEBI:29985"/>
        <dbReference type="ChEBI" id="CHEBI:57762"/>
        <dbReference type="EC" id="2.6.1.42"/>
    </reaction>
</comment>
<dbReference type="AlphaFoldDB" id="A0A3N6PKE6"/>
<comment type="caution">
    <text evidence="16">The sequence shown here is derived from an EMBL/GenBank/DDBJ whole genome shotgun (WGS) entry which is preliminary data.</text>
</comment>
<evidence type="ECO:0000256" key="12">
    <source>
        <dbReference type="ARBA" id="ARBA00048212"/>
    </source>
</evidence>
<evidence type="ECO:0000256" key="3">
    <source>
        <dbReference type="ARBA" id="ARBA00004931"/>
    </source>
</evidence>
<dbReference type="UniPathway" id="UPA00049">
    <property type="reaction ID" value="UER00062"/>
</dbReference>
<organism evidence="16 17">
    <name type="scientific">Okeania hirsuta</name>
    <dbReference type="NCBI Taxonomy" id="1458930"/>
    <lineage>
        <taxon>Bacteria</taxon>
        <taxon>Bacillati</taxon>
        <taxon>Cyanobacteriota</taxon>
        <taxon>Cyanophyceae</taxon>
        <taxon>Oscillatoriophycideae</taxon>
        <taxon>Oscillatoriales</taxon>
        <taxon>Microcoleaceae</taxon>
        <taxon>Okeania</taxon>
    </lineage>
</organism>
<comment type="pathway">
    <text evidence="3">Amino-acid biosynthesis; L-valine biosynthesis; L-valine from pyruvate: step 4/4.</text>
</comment>
<dbReference type="Gene3D" id="3.30.470.10">
    <property type="match status" value="1"/>
</dbReference>
<evidence type="ECO:0000256" key="13">
    <source>
        <dbReference type="ARBA" id="ARBA00048798"/>
    </source>
</evidence>
<dbReference type="InterPro" id="IPR043132">
    <property type="entry name" value="BCAT-like_C"/>
</dbReference>
<feature type="modified residue" description="N6-(pyridoxal phosphate)lysine" evidence="15">
    <location>
        <position position="199"/>
    </location>
</feature>
<dbReference type="CDD" id="cd01557">
    <property type="entry name" value="BCAT_beta_family"/>
    <property type="match status" value="1"/>
</dbReference>
<dbReference type="GO" id="GO:0009098">
    <property type="term" value="P:L-leucine biosynthetic process"/>
    <property type="evidence" value="ECO:0007669"/>
    <property type="project" value="UniProtKB-UniPathway"/>
</dbReference>
<accession>A0A3N6PKE6</accession>
<evidence type="ECO:0000313" key="16">
    <source>
        <dbReference type="EMBL" id="RQH47196.1"/>
    </source>
</evidence>
<evidence type="ECO:0000256" key="7">
    <source>
        <dbReference type="ARBA" id="ARBA00022576"/>
    </source>
</evidence>
<keyword evidence="7 16" id="KW-0032">Aminotransferase</keyword>
<keyword evidence="10" id="KW-0663">Pyridoxal phosphate</keyword>
<dbReference type="PIRSF" id="PIRSF006468">
    <property type="entry name" value="BCAT1"/>
    <property type="match status" value="1"/>
</dbReference>
<evidence type="ECO:0000256" key="10">
    <source>
        <dbReference type="ARBA" id="ARBA00022898"/>
    </source>
</evidence>
<dbReference type="GO" id="GO:0052654">
    <property type="term" value="F:L-leucine-2-oxoglutarate transaminase activity"/>
    <property type="evidence" value="ECO:0007669"/>
    <property type="project" value="RHEA"/>
</dbReference>
<proteinExistence type="inferred from homology"/>
<dbReference type="UniPathway" id="UPA00048">
    <property type="reaction ID" value="UER00073"/>
</dbReference>
<evidence type="ECO:0000256" key="9">
    <source>
        <dbReference type="ARBA" id="ARBA00022679"/>
    </source>
</evidence>
<dbReference type="Gene3D" id="3.20.10.10">
    <property type="entry name" value="D-amino Acid Aminotransferase, subunit A, domain 2"/>
    <property type="match status" value="1"/>
</dbReference>
<comment type="catalytic activity">
    <reaction evidence="13">
        <text>L-isoleucine + 2-oxoglutarate = (S)-3-methyl-2-oxopentanoate + L-glutamate</text>
        <dbReference type="Rhea" id="RHEA:24801"/>
        <dbReference type="ChEBI" id="CHEBI:16810"/>
        <dbReference type="ChEBI" id="CHEBI:29985"/>
        <dbReference type="ChEBI" id="CHEBI:35146"/>
        <dbReference type="ChEBI" id="CHEBI:58045"/>
        <dbReference type="EC" id="2.6.1.42"/>
    </reaction>
</comment>
<evidence type="ECO:0000256" key="4">
    <source>
        <dbReference type="ARBA" id="ARBA00005072"/>
    </source>
</evidence>
<dbReference type="InterPro" id="IPR036038">
    <property type="entry name" value="Aminotransferase-like"/>
</dbReference>
<comment type="similarity">
    <text evidence="5">Belongs to the class-IV pyridoxal-phosphate-dependent aminotransferase family.</text>
</comment>
<dbReference type="EC" id="2.6.1.42" evidence="6"/>
<dbReference type="InterPro" id="IPR033939">
    <property type="entry name" value="BCAT_family"/>
</dbReference>
<keyword evidence="17" id="KW-1185">Reference proteome</keyword>
<evidence type="ECO:0000256" key="1">
    <source>
        <dbReference type="ARBA" id="ARBA00001933"/>
    </source>
</evidence>